<evidence type="ECO:0000313" key="2">
    <source>
        <dbReference type="EMBL" id="KAL3521653.1"/>
    </source>
</evidence>
<evidence type="ECO:0008006" key="4">
    <source>
        <dbReference type="Google" id="ProtNLM"/>
    </source>
</evidence>
<reference evidence="2 3" key="1">
    <citation type="submission" date="2024-11" db="EMBL/GenBank/DDBJ databases">
        <title>A near-complete genome assembly of Cinchona calisaya.</title>
        <authorList>
            <person name="Lian D.C."/>
            <person name="Zhao X.W."/>
            <person name="Wei L."/>
        </authorList>
    </citation>
    <scope>NUCLEOTIDE SEQUENCE [LARGE SCALE GENOMIC DNA]</scope>
    <source>
        <tissue evidence="2">Nenye</tissue>
    </source>
</reference>
<protein>
    <recommendedName>
        <fullName evidence="4">Gamma-irradiation and mitomycin c induced 1</fullName>
    </recommendedName>
</protein>
<feature type="region of interest" description="Disordered" evidence="1">
    <location>
        <begin position="1"/>
        <end position="33"/>
    </location>
</feature>
<dbReference type="Pfam" id="PF13589">
    <property type="entry name" value="HATPase_c_3"/>
    <property type="match status" value="1"/>
</dbReference>
<dbReference type="Gene3D" id="3.30.565.10">
    <property type="entry name" value="Histidine kinase-like ATPase, C-terminal domain"/>
    <property type="match status" value="1"/>
</dbReference>
<keyword evidence="3" id="KW-1185">Reference proteome</keyword>
<dbReference type="EMBL" id="JBJUIK010000008">
    <property type="protein sequence ID" value="KAL3521653.1"/>
    <property type="molecule type" value="Genomic_DNA"/>
</dbReference>
<proteinExistence type="predicted"/>
<organism evidence="2 3">
    <name type="scientific">Cinchona calisaya</name>
    <dbReference type="NCBI Taxonomy" id="153742"/>
    <lineage>
        <taxon>Eukaryota</taxon>
        <taxon>Viridiplantae</taxon>
        <taxon>Streptophyta</taxon>
        <taxon>Embryophyta</taxon>
        <taxon>Tracheophyta</taxon>
        <taxon>Spermatophyta</taxon>
        <taxon>Magnoliopsida</taxon>
        <taxon>eudicotyledons</taxon>
        <taxon>Gunneridae</taxon>
        <taxon>Pentapetalae</taxon>
        <taxon>asterids</taxon>
        <taxon>lamiids</taxon>
        <taxon>Gentianales</taxon>
        <taxon>Rubiaceae</taxon>
        <taxon>Cinchonoideae</taxon>
        <taxon>Cinchoneae</taxon>
        <taxon>Cinchona</taxon>
    </lineage>
</organism>
<gene>
    <name evidence="2" type="ORF">ACH5RR_019802</name>
</gene>
<feature type="compositionally biased region" description="Polar residues" evidence="1">
    <location>
        <begin position="1"/>
        <end position="10"/>
    </location>
</feature>
<dbReference type="InterPro" id="IPR036890">
    <property type="entry name" value="HATPase_C_sf"/>
</dbReference>
<dbReference type="PANTHER" id="PTHR33566">
    <property type="entry name" value="EN/SPM-LIKE TRANSPOSON-RELATED"/>
    <property type="match status" value="1"/>
</dbReference>
<accession>A0ABD2ZQV6</accession>
<comment type="caution">
    <text evidence="2">The sequence shown here is derived from an EMBL/GenBank/DDBJ whole genome shotgun (WGS) entry which is preliminary data.</text>
</comment>
<dbReference type="PANTHER" id="PTHR33566:SF1">
    <property type="entry name" value="EN_SPM-LIKE TRANSPOSON-RELATED"/>
    <property type="match status" value="1"/>
</dbReference>
<sequence>MDSRTPQSSLIKRPMADSGDGKSRKRSCSAMKKVDNDKLSEDKVFKFRVLLPNGTSVDLKIHGHGDAIPVEEFVHMVKQKYLSVVKPTKDLKETRNINWTSEELHFVDAVGSKIRKNLNFENFRPNSNNPHILILHDGSAAGGNYKNMWDLTPDTDLLTELPEHYTFVTALADLIDNSLQAVWSNGRNERRLIWVEIAKNRIEIFDSGSGMDGSDENSIAKWGKMGASLHRLAREQGIGCKPPYLTPFFGMFGYGGPFATMHLGRRALVSSKTKQSEKVYMLHLDREALLNSSSGQTWRTNGGLRYPEKDEIKKAPHRSFTKVEIFEPKWSNINIRQLRCRLKDIYFPYIQCDELSRTGKTEMPIEFQVNGMDLAEILSGEVAVTNVNSCNGPDFTLQLHLTKDAGHTSSSLSPGHTASREANARLKCVYFPIAQGKESIERILEKLKVDGCGITEDYKTFSRVSVRRMGRLLPDARWVLLPFMEPKQKKGDRGQILKRCCYRVKCFIDTDAGFKPTPSKTDLAYQNPYTIALKNFGKKHLDKDKDVRIEIYKDGQELNLSKLEKLYEDWIIKMHNQYDEEIVSGNDEPTFIFHPSNKKELGISSDVLRVHKVFWRKEATWRSGQKIKILKGAYLGHHKTNTYATLEFIILEGWEGDAGGEARLICRPIDHPDVSGCRLVFDNGTASIEIGSSISLPISTIDYGKCVAIDDAVWDHQLEKCSLKVPTAINVLSAKDCSELGIGEALPDDAVDAGFDPPEKILAVVRPASFSSAITSKNLDGKYIVQDKLEMEIQIKFRAEDMDSEIINMFSEKVNPSVLKGFHGIYIFPLGKVLPKLFEKAGLYTFLFSLKGLRGITYEKKVQVRALCDVSSWKLLNDKQISAFTARVGLCFPPLSIACFDKYNNRIPFPFDTKVMIKLSSCKGFTAHVCNMKQHMSSDNFTVSIENVRLESSELDKIRPSYNVTMSIISQDESSSVAIPCQVMPGVPQRTVMHPPKFKKQLLPGQIINDLLLEVFDAYGNHVKENEIIHLEVDGFSVQDKRGLPFKAKDDGFVDLSGLLKVVEGYGKSVSFSVTSYNQMIFKEEFHIEKRELRAAFEVPILCAASTELENLVFEVINTNGEVDESIHNEEDGGQPHTLRIISDSLDIDDSLEYSFSFGRCTVQTIHVPQKEGSFCFEVTHSHHPELHLNVEVETFPFSFQSIGSGILVMMVCSQVHLVQHLNTNNEYVLSPCSEGNFALCQVSSELEAQGKNPHHSPRIRILSLPDSSGLSDHLNKGHENVLCQSSEGKVLHSQESSELETQVNNPHQSAERRTFLLPDSSSHSVVGRLIKCEMKDIEELEEKLCQYGLCIKDHETNVGSLNLRWSNIKQEISNLQASLDLDHDFDCISGKELVIEQIVCKGDSAAAVICRIFQSLSYKDKEIDFAEKILGVVAFLGIVRTNFLSRIFAQYLGEHQMLAIVCKSHADASYLEKHGPDGRVNNAYGLHEFASELGMFINKRYDVLCLDNIRPYMGDCSCDPQRYLLLPNPTLPNGIPSPGFLGYAVNMIELDVNFWHWRTSSGHGLRETLFYRLFGELQVYENRQYMNIASSCIKDGAVSLDGGIMRGNGVISLGYWEADIQFPVVPLESHTYFSPKRVEVTKEIAVKKQELKETGDQLRSEEKALAKVLKKFRKTKEIFESWLDEKEKSFGGLPSKLETDS</sequence>
<evidence type="ECO:0000313" key="3">
    <source>
        <dbReference type="Proteomes" id="UP001630127"/>
    </source>
</evidence>
<name>A0ABD2ZQV6_9GENT</name>
<dbReference type="SUPFAM" id="SSF55874">
    <property type="entry name" value="ATPase domain of HSP90 chaperone/DNA topoisomerase II/histidine kinase"/>
    <property type="match status" value="1"/>
</dbReference>
<evidence type="ECO:0000256" key="1">
    <source>
        <dbReference type="SAM" id="MobiDB-lite"/>
    </source>
</evidence>
<dbReference type="Proteomes" id="UP001630127">
    <property type="component" value="Unassembled WGS sequence"/>
</dbReference>